<accession>A0A0F0CLP1</accession>
<reference evidence="2 3" key="1">
    <citation type="submission" date="2015-02" db="EMBL/GenBank/DDBJ databases">
        <title>Single-cell genomics of uncultivated deep-branching MTB reveals a conserved set of magnetosome genes.</title>
        <authorList>
            <person name="Kolinko S."/>
            <person name="Richter M."/>
            <person name="Glockner F.O."/>
            <person name="Brachmann A."/>
            <person name="Schuler D."/>
        </authorList>
    </citation>
    <scope>NUCLEOTIDE SEQUENCE [LARGE SCALE GENOMIC DNA]</scope>
    <source>
        <strain evidence="2">SKK-01</strain>
    </source>
</reference>
<gene>
    <name evidence="2" type="ORF">OMAG_001917</name>
</gene>
<dbReference type="Proteomes" id="UP000033428">
    <property type="component" value="Unassembled WGS sequence"/>
</dbReference>
<evidence type="ECO:0000313" key="2">
    <source>
        <dbReference type="EMBL" id="KJJ84233.1"/>
    </source>
</evidence>
<dbReference type="Gene3D" id="2.40.10.220">
    <property type="entry name" value="predicted glycosyltransferase like domains"/>
    <property type="match status" value="1"/>
</dbReference>
<organism evidence="2 3">
    <name type="scientific">Candidatus Omnitrophus magneticus</name>
    <dbReference type="NCBI Taxonomy" id="1609969"/>
    <lineage>
        <taxon>Bacteria</taxon>
        <taxon>Pseudomonadati</taxon>
        <taxon>Candidatus Omnitrophota</taxon>
        <taxon>Candidatus Omnitrophus</taxon>
    </lineage>
</organism>
<dbReference type="EMBL" id="JYNY01000381">
    <property type="protein sequence ID" value="KJJ84233.1"/>
    <property type="molecule type" value="Genomic_DNA"/>
</dbReference>
<keyword evidence="3" id="KW-1185">Reference proteome</keyword>
<proteinExistence type="predicted"/>
<dbReference type="AlphaFoldDB" id="A0A0F0CLP1"/>
<dbReference type="Pfam" id="PF07238">
    <property type="entry name" value="PilZ"/>
    <property type="match status" value="1"/>
</dbReference>
<evidence type="ECO:0000313" key="3">
    <source>
        <dbReference type="Proteomes" id="UP000033428"/>
    </source>
</evidence>
<dbReference type="GO" id="GO:0035438">
    <property type="term" value="F:cyclic-di-GMP binding"/>
    <property type="evidence" value="ECO:0007669"/>
    <property type="project" value="InterPro"/>
</dbReference>
<evidence type="ECO:0000259" key="1">
    <source>
        <dbReference type="Pfam" id="PF07238"/>
    </source>
</evidence>
<comment type="caution">
    <text evidence="2">The sequence shown here is derived from an EMBL/GenBank/DDBJ whole genome shotgun (WGS) entry which is preliminary data.</text>
</comment>
<name>A0A0F0CLP1_9BACT</name>
<protein>
    <submittedName>
        <fullName evidence="2">Type IV pilus assembly PilZ domain protein</fullName>
    </submittedName>
</protein>
<dbReference type="InterPro" id="IPR009875">
    <property type="entry name" value="PilZ_domain"/>
</dbReference>
<sequence>MKKKMPQEKRKYARLNIQSKINFSVIETSENAAPRDRFRAIGNNIGVEGIMIISDKEIEPDTILNMEIFFKEKYDPVYIQGEVKRCLTITTGAHKGKYDIGIRFLTVDKNHVLMLIKCLCGSLGEGGPKITL</sequence>
<feature type="domain" description="PilZ" evidence="1">
    <location>
        <begin position="8"/>
        <end position="116"/>
    </location>
</feature>